<evidence type="ECO:0000256" key="1">
    <source>
        <dbReference type="SAM" id="MobiDB-lite"/>
    </source>
</evidence>
<dbReference type="PANTHER" id="PTHR10774:SF62">
    <property type="entry name" value="SYNAPTOTAGMIN-3"/>
    <property type="match status" value="1"/>
</dbReference>
<protein>
    <submittedName>
        <fullName evidence="2">Uncharacterized protein</fullName>
    </submittedName>
</protein>
<dbReference type="GO" id="GO:0005783">
    <property type="term" value="C:endoplasmic reticulum"/>
    <property type="evidence" value="ECO:0007669"/>
    <property type="project" value="TreeGrafter"/>
</dbReference>
<sequence length="72" mass="7950">MGMQVVPLNQLTPHENKKFTLDLLKSSDVNDSPDMKPRGQLVVELTFDPFKLGRQGSDSIDRSLSDASTSSE</sequence>
<accession>A0A803M6C4</accession>
<keyword evidence="3" id="KW-1185">Reference proteome</keyword>
<dbReference type="GO" id="GO:0008289">
    <property type="term" value="F:lipid binding"/>
    <property type="evidence" value="ECO:0007669"/>
    <property type="project" value="InterPro"/>
</dbReference>
<evidence type="ECO:0000313" key="3">
    <source>
        <dbReference type="Proteomes" id="UP000596660"/>
    </source>
</evidence>
<feature type="region of interest" description="Disordered" evidence="1">
    <location>
        <begin position="51"/>
        <end position="72"/>
    </location>
</feature>
<dbReference type="EnsemblPlants" id="AUR62023997-RA">
    <property type="protein sequence ID" value="AUR62023997-RA:cds"/>
    <property type="gene ID" value="AUR62023997"/>
</dbReference>
<dbReference type="PANTHER" id="PTHR10774">
    <property type="entry name" value="EXTENDED SYNAPTOTAGMIN-RELATED"/>
    <property type="match status" value="1"/>
</dbReference>
<organism evidence="2 3">
    <name type="scientific">Chenopodium quinoa</name>
    <name type="common">Quinoa</name>
    <dbReference type="NCBI Taxonomy" id="63459"/>
    <lineage>
        <taxon>Eukaryota</taxon>
        <taxon>Viridiplantae</taxon>
        <taxon>Streptophyta</taxon>
        <taxon>Embryophyta</taxon>
        <taxon>Tracheophyta</taxon>
        <taxon>Spermatophyta</taxon>
        <taxon>Magnoliopsida</taxon>
        <taxon>eudicotyledons</taxon>
        <taxon>Gunneridae</taxon>
        <taxon>Pentapetalae</taxon>
        <taxon>Caryophyllales</taxon>
        <taxon>Chenopodiaceae</taxon>
        <taxon>Chenopodioideae</taxon>
        <taxon>Atripliceae</taxon>
        <taxon>Chenopodium</taxon>
    </lineage>
</organism>
<dbReference type="Gramene" id="AUR62023997-RA">
    <property type="protein sequence ID" value="AUR62023997-RA:cds"/>
    <property type="gene ID" value="AUR62023997"/>
</dbReference>
<reference evidence="2" key="2">
    <citation type="submission" date="2021-03" db="UniProtKB">
        <authorList>
            <consortium name="EnsemblPlants"/>
        </authorList>
    </citation>
    <scope>IDENTIFICATION</scope>
</reference>
<reference evidence="2" key="1">
    <citation type="journal article" date="2017" name="Nature">
        <title>The genome of Chenopodium quinoa.</title>
        <authorList>
            <person name="Jarvis D.E."/>
            <person name="Ho Y.S."/>
            <person name="Lightfoot D.J."/>
            <person name="Schmoeckel S.M."/>
            <person name="Li B."/>
            <person name="Borm T.J.A."/>
            <person name="Ohyanagi H."/>
            <person name="Mineta K."/>
            <person name="Michell C.T."/>
            <person name="Saber N."/>
            <person name="Kharbatia N.M."/>
            <person name="Rupper R.R."/>
            <person name="Sharp A.R."/>
            <person name="Dally N."/>
            <person name="Boughton B.A."/>
            <person name="Woo Y.H."/>
            <person name="Gao G."/>
            <person name="Schijlen E.G.W.M."/>
            <person name="Guo X."/>
            <person name="Momin A.A."/>
            <person name="Negrao S."/>
            <person name="Al-Babili S."/>
            <person name="Gehring C."/>
            <person name="Roessner U."/>
            <person name="Jung C."/>
            <person name="Murphy K."/>
            <person name="Arold S.T."/>
            <person name="Gojobori T."/>
            <person name="van der Linden C.G."/>
            <person name="van Loo E.N."/>
            <person name="Jellen E.N."/>
            <person name="Maughan P.J."/>
            <person name="Tester M."/>
        </authorList>
    </citation>
    <scope>NUCLEOTIDE SEQUENCE [LARGE SCALE GENOMIC DNA]</scope>
    <source>
        <strain evidence="2">cv. PI 614886</strain>
    </source>
</reference>
<dbReference type="Proteomes" id="UP000596660">
    <property type="component" value="Unplaced"/>
</dbReference>
<dbReference type="InterPro" id="IPR045050">
    <property type="entry name" value="Synaptotagmin_plant"/>
</dbReference>
<name>A0A803M6C4_CHEQI</name>
<dbReference type="AlphaFoldDB" id="A0A803M6C4"/>
<evidence type="ECO:0000313" key="2">
    <source>
        <dbReference type="EnsemblPlants" id="AUR62023997-RA:cds"/>
    </source>
</evidence>
<proteinExistence type="predicted"/>